<feature type="transmembrane region" description="Helical" evidence="10">
    <location>
        <begin position="12"/>
        <end position="34"/>
    </location>
</feature>
<comment type="pathway">
    <text evidence="2 10">Bacterial outer membrane biogenesis; LPS core biosynthesis.</text>
</comment>
<evidence type="ECO:0000256" key="8">
    <source>
        <dbReference type="PIRSR" id="PIRSR639901-1"/>
    </source>
</evidence>
<dbReference type="AlphaFoldDB" id="A0A6P1NFF6"/>
<evidence type="ECO:0000256" key="9">
    <source>
        <dbReference type="PIRSR" id="PIRSR639901-2"/>
    </source>
</evidence>
<keyword evidence="10" id="KW-1003">Cell membrane</keyword>
<evidence type="ECO:0000256" key="7">
    <source>
        <dbReference type="ARBA" id="ARBA00049183"/>
    </source>
</evidence>
<feature type="domain" description="3-deoxy-D-manno-octulosonic-acid transferase N-terminal" evidence="11">
    <location>
        <begin position="46"/>
        <end position="227"/>
    </location>
</feature>
<comment type="subcellular location">
    <subcellularLocation>
        <location evidence="10">Cell membrane</location>
    </subcellularLocation>
</comment>
<keyword evidence="10" id="KW-0812">Transmembrane</keyword>
<dbReference type="EMBL" id="CP047652">
    <property type="protein sequence ID" value="QHI95637.1"/>
    <property type="molecule type" value="Genomic_DNA"/>
</dbReference>
<evidence type="ECO:0000256" key="2">
    <source>
        <dbReference type="ARBA" id="ARBA00004713"/>
    </source>
</evidence>
<evidence type="ECO:0000256" key="6">
    <source>
        <dbReference type="ARBA" id="ARBA00031445"/>
    </source>
</evidence>
<dbReference type="UniPathway" id="UPA00958"/>
<keyword evidence="13" id="KW-1185">Reference proteome</keyword>
<dbReference type="GO" id="GO:0009245">
    <property type="term" value="P:lipid A biosynthetic process"/>
    <property type="evidence" value="ECO:0007669"/>
    <property type="project" value="TreeGrafter"/>
</dbReference>
<sequence>MPRPQKVIEFRTFIFAFWDWVGWCLTPALIFYCLGRLKKGKEQKGRLKERFGFISADQHLFYKQHNNRFIWFHAASVGETLSAFSLIDMLLENDKNISILFTTNTITGFSIISTHVAYGKRLIHSFMPYDIPAARKRFLNYWQPCGAVFIESEIWPGYIKDCAKRAIPFMVVNARLSQKTVKKWLAFKYLFRLILSEITWIMPRGKEDQRSFEPFDPPILTPIGDLKEEAPPLTYDRKEFTLLKKLVEKRKVFVAASTHKGEEAIIIEALKRARWEEPDLLGIIVPRHPERGAEIATLFQAPRRSLGEVPSEQDFLWVIDTLGELGLFFKLADLAFIGNSLCPQGVVITLLSL</sequence>
<comment type="function">
    <text evidence="1 10">Involved in lipopolysaccharide (LPS) biosynthesis. Catalyzes the transfer of 3-deoxy-D-manno-octulosonate (Kdo) residue(s) from CMP-Kdo to lipid IV(A), the tetraacyldisaccharide-1,4'-bisphosphate precursor of lipid A.</text>
</comment>
<gene>
    <name evidence="12" type="ORF">GT348_04590</name>
</gene>
<dbReference type="PANTHER" id="PTHR42755">
    <property type="entry name" value="3-DEOXY-MANNO-OCTULOSONATE CYTIDYLYLTRANSFERASE"/>
    <property type="match status" value="1"/>
</dbReference>
<accession>A0A6P1NFF6</accession>
<reference evidence="12 13" key="1">
    <citation type="submission" date="2020-01" db="EMBL/GenBank/DDBJ databases">
        <title>Genome sequencing of strain KACC 21507.</title>
        <authorList>
            <person name="Heo J."/>
            <person name="Kim S.-J."/>
            <person name="Kim J.-S."/>
            <person name="Hong S.-B."/>
            <person name="Kwon S.-W."/>
        </authorList>
    </citation>
    <scope>NUCLEOTIDE SEQUENCE [LARGE SCALE GENOMIC DNA]</scope>
    <source>
        <strain evidence="12 13">KACC 21507</strain>
    </source>
</reference>
<evidence type="ECO:0000313" key="12">
    <source>
        <dbReference type="EMBL" id="QHI95637.1"/>
    </source>
</evidence>
<name>A0A6P1NFF6_9PROT</name>
<dbReference type="Gene3D" id="3.40.50.2000">
    <property type="entry name" value="Glycogen Phosphorylase B"/>
    <property type="match status" value="1"/>
</dbReference>
<evidence type="ECO:0000259" key="11">
    <source>
        <dbReference type="Pfam" id="PF04413"/>
    </source>
</evidence>
<evidence type="ECO:0000256" key="10">
    <source>
        <dbReference type="RuleBase" id="RU365103"/>
    </source>
</evidence>
<protein>
    <recommendedName>
        <fullName evidence="4 10">3-deoxy-D-manno-octulosonic acid transferase</fullName>
        <shortName evidence="10">Kdo transferase</shortName>
        <ecNumber evidence="3 10">2.4.99.12</ecNumber>
    </recommendedName>
    <alternativeName>
        <fullName evidence="6 10">Lipid IV(A) 3-deoxy-D-manno-octulosonic acid transferase</fullName>
    </alternativeName>
</protein>
<dbReference type="KEGG" id="bomb:GT348_04590"/>
<dbReference type="InterPro" id="IPR007507">
    <property type="entry name" value="Glycos_transf_N"/>
</dbReference>
<dbReference type="GO" id="GO:0009244">
    <property type="term" value="P:lipopolysaccharide core region biosynthetic process"/>
    <property type="evidence" value="ECO:0007669"/>
    <property type="project" value="UniProtKB-UniRule"/>
</dbReference>
<dbReference type="EC" id="2.4.99.12" evidence="3 10"/>
<dbReference type="Gene3D" id="3.40.50.11720">
    <property type="entry name" value="3-Deoxy-D-manno-octulosonic-acid transferase, N-terminal domain"/>
    <property type="match status" value="1"/>
</dbReference>
<evidence type="ECO:0000256" key="5">
    <source>
        <dbReference type="ARBA" id="ARBA00022679"/>
    </source>
</evidence>
<proteinExistence type="inferred from homology"/>
<evidence type="ECO:0000313" key="13">
    <source>
        <dbReference type="Proteomes" id="UP000463975"/>
    </source>
</evidence>
<feature type="transmembrane region" description="Helical" evidence="10">
    <location>
        <begin position="97"/>
        <end position="118"/>
    </location>
</feature>
<dbReference type="Proteomes" id="UP000463975">
    <property type="component" value="Chromosome"/>
</dbReference>
<organism evidence="12 13">
    <name type="scientific">Aristophania vespae</name>
    <dbReference type="NCBI Taxonomy" id="2697033"/>
    <lineage>
        <taxon>Bacteria</taxon>
        <taxon>Pseudomonadati</taxon>
        <taxon>Pseudomonadota</taxon>
        <taxon>Alphaproteobacteria</taxon>
        <taxon>Acetobacterales</taxon>
        <taxon>Acetobacteraceae</taxon>
        <taxon>Aristophania</taxon>
    </lineage>
</organism>
<feature type="active site" description="Proton acceptor" evidence="8">
    <location>
        <position position="79"/>
    </location>
</feature>
<keyword evidence="10" id="KW-0448">Lipopolysaccharide biosynthesis</keyword>
<feature type="site" description="Transition state stabilizer" evidence="9">
    <location>
        <position position="151"/>
    </location>
</feature>
<keyword evidence="5 10" id="KW-0808">Transferase</keyword>
<dbReference type="GO" id="GO:0043842">
    <property type="term" value="F:Kdo transferase activity"/>
    <property type="evidence" value="ECO:0007669"/>
    <property type="project" value="UniProtKB-EC"/>
</dbReference>
<dbReference type="Pfam" id="PF04413">
    <property type="entry name" value="Glycos_transf_N"/>
    <property type="match status" value="1"/>
</dbReference>
<feature type="site" description="Transition state stabilizer" evidence="9">
    <location>
        <position position="227"/>
    </location>
</feature>
<evidence type="ECO:0000256" key="3">
    <source>
        <dbReference type="ARBA" id="ARBA00012621"/>
    </source>
</evidence>
<keyword evidence="10" id="KW-0472">Membrane</keyword>
<keyword evidence="10" id="KW-1133">Transmembrane helix</keyword>
<dbReference type="PANTHER" id="PTHR42755:SF1">
    <property type="entry name" value="3-DEOXY-D-MANNO-OCTULOSONIC ACID TRANSFERASE, MITOCHONDRIAL-RELATED"/>
    <property type="match status" value="1"/>
</dbReference>
<evidence type="ECO:0000256" key="1">
    <source>
        <dbReference type="ARBA" id="ARBA00003394"/>
    </source>
</evidence>
<dbReference type="InterPro" id="IPR039901">
    <property type="entry name" value="Kdotransferase"/>
</dbReference>
<dbReference type="RefSeq" id="WP_160618713.1">
    <property type="nucleotide sequence ID" value="NZ_CP047652.1"/>
</dbReference>
<comment type="caution">
    <text evidence="10">Lacks conserved residue(s) required for the propagation of feature annotation.</text>
</comment>
<dbReference type="InterPro" id="IPR038107">
    <property type="entry name" value="Glycos_transf_N_sf"/>
</dbReference>
<comment type="similarity">
    <text evidence="10">Belongs to the glycosyltransferase group 1 family.</text>
</comment>
<comment type="catalytic activity">
    <reaction evidence="7 10">
        <text>lipid IVA (E. coli) + CMP-3-deoxy-beta-D-manno-octulosonate = alpha-Kdo-(2-&gt;6)-lipid IVA (E. coli) + CMP + H(+)</text>
        <dbReference type="Rhea" id="RHEA:28066"/>
        <dbReference type="ChEBI" id="CHEBI:15378"/>
        <dbReference type="ChEBI" id="CHEBI:58603"/>
        <dbReference type="ChEBI" id="CHEBI:60364"/>
        <dbReference type="ChEBI" id="CHEBI:60377"/>
        <dbReference type="ChEBI" id="CHEBI:85987"/>
        <dbReference type="EC" id="2.4.99.12"/>
    </reaction>
</comment>
<evidence type="ECO:0000256" key="4">
    <source>
        <dbReference type="ARBA" id="ARBA00019077"/>
    </source>
</evidence>
<dbReference type="GO" id="GO:0005886">
    <property type="term" value="C:plasma membrane"/>
    <property type="evidence" value="ECO:0007669"/>
    <property type="project" value="UniProtKB-SubCell"/>
</dbReference>